<keyword evidence="1" id="KW-0285">Flavoprotein</keyword>
<dbReference type="InterPro" id="IPR046373">
    <property type="entry name" value="Acyl-CoA_Oxase/DH_mid-dom_sf"/>
</dbReference>
<sequence>MPAPLKALAWTLSLPTLTEYLLMTHSSLRAVDVVDFDTTLERLSAELASTAHVYDESGAFPHANFKLLHQHGLLALTVPKALGGGGASLAQARKAISAIAKGEPSTALILVMQYLQHSRLQDSQAWPAHLRVKVAEDAVRNGALINALRVEPDLGTPARGGLPATTAVRGADGWRISGRKLYSTGSHGLSWFSVWARSDDADPLVGAWLVPKDSPGVSIIDTWNHLGMRATCSHEVVLDNVLVPLDHAVSTSPWSAPQSELDGDGLLWMSVLLSSVYDAVAQAARDWLVNWLEERKPSNLGAALSSLPRFQETVGHIDTLLFANRSLLDAAAEGHTPAANAAQLKYLITHNAIRAVELAIEASGNPGLSRHSPLQRHYRDVLCSRVHTPQNDAVLQGVGKAVFTQRQKERT</sequence>
<dbReference type="SUPFAM" id="SSF56645">
    <property type="entry name" value="Acyl-CoA dehydrogenase NM domain-like"/>
    <property type="match status" value="1"/>
</dbReference>
<evidence type="ECO:0000313" key="6">
    <source>
        <dbReference type="EMBL" id="AKA86194.1"/>
    </source>
</evidence>
<dbReference type="GO" id="GO:0016627">
    <property type="term" value="F:oxidoreductase activity, acting on the CH-CH group of donors"/>
    <property type="evidence" value="ECO:0007669"/>
    <property type="project" value="InterPro"/>
</dbReference>
<dbReference type="AlphaFoldDB" id="A0AAU8TXE0"/>
<dbReference type="Gene3D" id="1.20.140.10">
    <property type="entry name" value="Butyryl-CoA Dehydrogenase, subunit A, domain 3"/>
    <property type="match status" value="1"/>
</dbReference>
<dbReference type="SUPFAM" id="SSF47203">
    <property type="entry name" value="Acyl-CoA dehydrogenase C-terminal domain-like"/>
    <property type="match status" value="1"/>
</dbReference>
<dbReference type="InterPro" id="IPR009100">
    <property type="entry name" value="AcylCoA_DH/oxidase_NM_dom_sf"/>
</dbReference>
<dbReference type="InterPro" id="IPR052547">
    <property type="entry name" value="Mito_Isobutyryl-CoADH"/>
</dbReference>
<evidence type="ECO:0000256" key="2">
    <source>
        <dbReference type="ARBA" id="ARBA00023002"/>
    </source>
</evidence>
<accession>A0AAU8TXE0</accession>
<reference evidence="6 7" key="1">
    <citation type="journal article" date="2015" name="Genome Announc.">
        <title>Complete Genome Sequence of Biocontrol Strain Pseudomonas fluorescens LBUM223.</title>
        <authorList>
            <person name="Roquigny R."/>
            <person name="Arseneault T."/>
            <person name="Gadkar V.J."/>
            <person name="Novinscak A."/>
            <person name="Joly D.L."/>
            <person name="Filion M."/>
        </authorList>
    </citation>
    <scope>NUCLEOTIDE SEQUENCE [LARGE SCALE GENOMIC DNA]</scope>
    <source>
        <strain evidence="6 7">LBUM223</strain>
    </source>
</reference>
<evidence type="ECO:0000256" key="1">
    <source>
        <dbReference type="ARBA" id="ARBA00022630"/>
    </source>
</evidence>
<dbReference type="Pfam" id="PF08028">
    <property type="entry name" value="Acyl-CoA_dh_2"/>
    <property type="match status" value="1"/>
</dbReference>
<feature type="domain" description="Acyl-CoA oxidase/dehydrogenase middle" evidence="3">
    <location>
        <begin position="151"/>
        <end position="241"/>
    </location>
</feature>
<dbReference type="CDD" id="cd00567">
    <property type="entry name" value="ACAD"/>
    <property type="match status" value="1"/>
</dbReference>
<dbReference type="Gene3D" id="1.10.540.10">
    <property type="entry name" value="Acyl-CoA dehydrogenase/oxidase, N-terminal domain"/>
    <property type="match status" value="1"/>
</dbReference>
<dbReference type="KEGG" id="pfb:VO64_5648"/>
<dbReference type="InterPro" id="IPR013786">
    <property type="entry name" value="AcylCoA_DH/ox_N"/>
</dbReference>
<gene>
    <name evidence="6" type="ORF">VO64_5648</name>
</gene>
<dbReference type="PANTHER" id="PTHR43831">
    <property type="entry name" value="ISOBUTYRYL-COA DEHYDROGENASE"/>
    <property type="match status" value="1"/>
</dbReference>
<name>A0AAU8TXE0_9PSED</name>
<dbReference type="Proteomes" id="UP000033099">
    <property type="component" value="Chromosome"/>
</dbReference>
<organism evidence="6 7">
    <name type="scientific">Pseudomonas synxantha</name>
    <dbReference type="NCBI Taxonomy" id="47883"/>
    <lineage>
        <taxon>Bacteria</taxon>
        <taxon>Pseudomonadati</taxon>
        <taxon>Pseudomonadota</taxon>
        <taxon>Gammaproteobacteria</taxon>
        <taxon>Pseudomonadales</taxon>
        <taxon>Pseudomonadaceae</taxon>
        <taxon>Pseudomonas</taxon>
    </lineage>
</organism>
<evidence type="ECO:0000259" key="3">
    <source>
        <dbReference type="Pfam" id="PF02770"/>
    </source>
</evidence>
<keyword evidence="2" id="KW-0560">Oxidoreductase</keyword>
<evidence type="ECO:0000259" key="4">
    <source>
        <dbReference type="Pfam" id="PF02771"/>
    </source>
</evidence>
<dbReference type="GO" id="GO:0050660">
    <property type="term" value="F:flavin adenine dinucleotide binding"/>
    <property type="evidence" value="ECO:0007669"/>
    <property type="project" value="InterPro"/>
</dbReference>
<dbReference type="Pfam" id="PF02771">
    <property type="entry name" value="Acyl-CoA_dh_N"/>
    <property type="match status" value="1"/>
</dbReference>
<feature type="domain" description="Acyl-CoA dehydrogenase/oxidase N-terminal" evidence="4">
    <location>
        <begin position="43"/>
        <end position="112"/>
    </location>
</feature>
<dbReference type="InterPro" id="IPR037069">
    <property type="entry name" value="AcylCoA_DH/ox_N_sf"/>
</dbReference>
<proteinExistence type="predicted"/>
<dbReference type="PIRSF" id="PIRSF016578">
    <property type="entry name" value="HsaA"/>
    <property type="match status" value="1"/>
</dbReference>
<evidence type="ECO:0000259" key="5">
    <source>
        <dbReference type="Pfam" id="PF08028"/>
    </source>
</evidence>
<dbReference type="InterPro" id="IPR036250">
    <property type="entry name" value="AcylCo_DH-like_C"/>
</dbReference>
<protein>
    <submittedName>
        <fullName evidence="6">Butyryl-CoA dehydrogenase</fullName>
    </submittedName>
</protein>
<dbReference type="Pfam" id="PF02770">
    <property type="entry name" value="Acyl-CoA_dh_M"/>
    <property type="match status" value="1"/>
</dbReference>
<feature type="domain" description="Acyl-CoA dehydrogenase C-terminal" evidence="5">
    <location>
        <begin position="280"/>
        <end position="388"/>
    </location>
</feature>
<dbReference type="InterPro" id="IPR006091">
    <property type="entry name" value="Acyl-CoA_Oxase/DH_mid-dom"/>
</dbReference>
<dbReference type="Gene3D" id="2.40.110.10">
    <property type="entry name" value="Butyryl-CoA Dehydrogenase, subunit A, domain 2"/>
    <property type="match status" value="1"/>
</dbReference>
<dbReference type="PANTHER" id="PTHR43831:SF1">
    <property type="entry name" value="ISOBUTYRYL-COA DEHYDROGENASE, MITOCHONDRIAL"/>
    <property type="match status" value="1"/>
</dbReference>
<dbReference type="EMBL" id="CP011117">
    <property type="protein sequence ID" value="AKA86194.1"/>
    <property type="molecule type" value="Genomic_DNA"/>
</dbReference>
<evidence type="ECO:0000313" key="7">
    <source>
        <dbReference type="Proteomes" id="UP000033099"/>
    </source>
</evidence>
<dbReference type="InterPro" id="IPR013107">
    <property type="entry name" value="Acyl-CoA_DH_C"/>
</dbReference>